<evidence type="ECO:0000313" key="3">
    <source>
        <dbReference type="Proteomes" id="UP000838672"/>
    </source>
</evidence>
<evidence type="ECO:0000313" key="2">
    <source>
        <dbReference type="EMBL" id="CAH0535566.1"/>
    </source>
</evidence>
<comment type="caution">
    <text evidence="2">The sequence shown here is derived from an EMBL/GenBank/DDBJ whole genome shotgun (WGS) entry which is preliminary data.</text>
</comment>
<evidence type="ECO:0000256" key="1">
    <source>
        <dbReference type="SAM" id="Phobius"/>
    </source>
</evidence>
<gene>
    <name evidence="2" type="ORF">VST7929_03118</name>
</gene>
<name>A0ABN8E210_9VIBR</name>
<dbReference type="EMBL" id="CAKLDI010000002">
    <property type="protein sequence ID" value="CAH0535566.1"/>
    <property type="molecule type" value="Genomic_DNA"/>
</dbReference>
<protein>
    <submittedName>
        <fullName evidence="2">Uncharacterized protein</fullName>
    </submittedName>
</protein>
<keyword evidence="1" id="KW-0812">Transmembrane</keyword>
<accession>A0ABN8E210</accession>
<keyword evidence="1" id="KW-1133">Transmembrane helix</keyword>
<dbReference type="Proteomes" id="UP000838672">
    <property type="component" value="Unassembled WGS sequence"/>
</dbReference>
<reference evidence="2" key="1">
    <citation type="submission" date="2021-11" db="EMBL/GenBank/DDBJ databases">
        <authorList>
            <person name="Rodrigo-Torres L."/>
            <person name="Arahal R. D."/>
            <person name="Lucena T."/>
        </authorList>
    </citation>
    <scope>NUCLEOTIDE SEQUENCE</scope>
    <source>
        <strain evidence="2">CECT 7929</strain>
    </source>
</reference>
<dbReference type="RefSeq" id="WP_237468472.1">
    <property type="nucleotide sequence ID" value="NZ_CAKLDI010000002.1"/>
</dbReference>
<keyword evidence="3" id="KW-1185">Reference proteome</keyword>
<feature type="transmembrane region" description="Helical" evidence="1">
    <location>
        <begin position="58"/>
        <end position="78"/>
    </location>
</feature>
<sequence>MTESQEKWLKNWKNKQKKGSIYYVVSQTVLLAWVLFLGRLIGIALLTNQSQWHEFYSTLPFFMTTILLFGGVLNSLAWRIGEWRYRHLTKPQQNSSQHI</sequence>
<proteinExistence type="predicted"/>
<feature type="transmembrane region" description="Helical" evidence="1">
    <location>
        <begin position="21"/>
        <end position="46"/>
    </location>
</feature>
<keyword evidence="1" id="KW-0472">Membrane</keyword>
<organism evidence="2 3">
    <name type="scientific">Vibrio stylophorae</name>
    <dbReference type="NCBI Taxonomy" id="659351"/>
    <lineage>
        <taxon>Bacteria</taxon>
        <taxon>Pseudomonadati</taxon>
        <taxon>Pseudomonadota</taxon>
        <taxon>Gammaproteobacteria</taxon>
        <taxon>Vibrionales</taxon>
        <taxon>Vibrionaceae</taxon>
        <taxon>Vibrio</taxon>
    </lineage>
</organism>